<feature type="transmembrane region" description="Helical" evidence="2">
    <location>
        <begin position="50"/>
        <end position="67"/>
    </location>
</feature>
<evidence type="ECO:0008006" key="5">
    <source>
        <dbReference type="Google" id="ProtNLM"/>
    </source>
</evidence>
<evidence type="ECO:0000256" key="1">
    <source>
        <dbReference type="SAM" id="MobiDB-lite"/>
    </source>
</evidence>
<comment type="caution">
    <text evidence="3">The sequence shown here is derived from an EMBL/GenBank/DDBJ whole genome shotgun (WGS) entry which is preliminary data.</text>
</comment>
<evidence type="ECO:0000256" key="2">
    <source>
        <dbReference type="SAM" id="Phobius"/>
    </source>
</evidence>
<dbReference type="InterPro" id="IPR021741">
    <property type="entry name" value="DUF3311"/>
</dbReference>
<dbReference type="Proteomes" id="UP001144280">
    <property type="component" value="Unassembled WGS sequence"/>
</dbReference>
<keyword evidence="2" id="KW-1133">Transmembrane helix</keyword>
<keyword evidence="4" id="KW-1185">Reference proteome</keyword>
<feature type="transmembrane region" description="Helical" evidence="2">
    <location>
        <begin position="79"/>
        <end position="101"/>
    </location>
</feature>
<dbReference type="Pfam" id="PF11755">
    <property type="entry name" value="DUF3311"/>
    <property type="match status" value="1"/>
</dbReference>
<keyword evidence="2" id="KW-0472">Membrane</keyword>
<feature type="compositionally biased region" description="Pro residues" evidence="1">
    <location>
        <begin position="14"/>
        <end position="26"/>
    </location>
</feature>
<sequence length="105" mass="11956">MAEQRRTPGAAPGHPWPPNRPGQWPPHKPEYQASRPTPVRPQRRADSSPWHWLLLIPIVVPLLTPLYNRIEPTLLGLPFFYWCQLAFALLASVIIAIVHVATKDK</sequence>
<dbReference type="EMBL" id="BSDI01000032">
    <property type="protein sequence ID" value="GLI00364.1"/>
    <property type="molecule type" value="Genomic_DNA"/>
</dbReference>
<evidence type="ECO:0000313" key="4">
    <source>
        <dbReference type="Proteomes" id="UP001144280"/>
    </source>
</evidence>
<evidence type="ECO:0000313" key="3">
    <source>
        <dbReference type="EMBL" id="GLI00364.1"/>
    </source>
</evidence>
<organism evidence="3 4">
    <name type="scientific">Phytohabitans aurantiacus</name>
    <dbReference type="NCBI Taxonomy" id="3016789"/>
    <lineage>
        <taxon>Bacteria</taxon>
        <taxon>Bacillati</taxon>
        <taxon>Actinomycetota</taxon>
        <taxon>Actinomycetes</taxon>
        <taxon>Micromonosporales</taxon>
        <taxon>Micromonosporaceae</taxon>
    </lineage>
</organism>
<name>A0ABQ5R0P1_9ACTN</name>
<feature type="region of interest" description="Disordered" evidence="1">
    <location>
        <begin position="1"/>
        <end position="44"/>
    </location>
</feature>
<reference evidence="3" key="1">
    <citation type="submission" date="2022-12" db="EMBL/GenBank/DDBJ databases">
        <title>New Phytohabitans aurantiacus sp. RD004123 nov., an actinomycete isolated from soil.</title>
        <authorList>
            <person name="Triningsih D.W."/>
            <person name="Harunari E."/>
            <person name="Igarashi Y."/>
        </authorList>
    </citation>
    <scope>NUCLEOTIDE SEQUENCE</scope>
    <source>
        <strain evidence="3">RD004123</strain>
    </source>
</reference>
<keyword evidence="2" id="KW-0812">Transmembrane</keyword>
<accession>A0ABQ5R0P1</accession>
<protein>
    <recommendedName>
        <fullName evidence="5">DUF3311 domain-containing protein</fullName>
    </recommendedName>
</protein>
<proteinExistence type="predicted"/>
<gene>
    <name evidence="3" type="ORF">Pa4123_56400</name>
</gene>
<dbReference type="RefSeq" id="WP_407676871.1">
    <property type="nucleotide sequence ID" value="NZ_BSDI01000032.1"/>
</dbReference>